<sequence length="142" mass="16113">MLQENEKGNTSPEVESQKIQRSFEGKPLGRAAEDVHAKELVNKRCCLRRQSARLKSQKKPTEDLILIEASKILVPTLPVDLVRENCPKLLEGTVQEENGGGTSAKSESQEIWKSYKRPLRQAAEKVQSYKEISINVKMRRPE</sequence>
<feature type="region of interest" description="Disordered" evidence="3">
    <location>
        <begin position="1"/>
        <end position="30"/>
    </location>
</feature>
<feature type="compositionally biased region" description="Basic and acidic residues" evidence="3">
    <location>
        <begin position="15"/>
        <end position="24"/>
    </location>
</feature>
<evidence type="ECO:0000256" key="3">
    <source>
        <dbReference type="SAM" id="MobiDB-lite"/>
    </source>
</evidence>
<name>A0AAD7Q568_QUISA</name>
<evidence type="ECO:0000259" key="4">
    <source>
        <dbReference type="Pfam" id="PF07557"/>
    </source>
</evidence>
<proteinExistence type="inferred from homology"/>
<organism evidence="5 6">
    <name type="scientific">Quillaja saponaria</name>
    <name type="common">Soap bark tree</name>
    <dbReference type="NCBI Taxonomy" id="32244"/>
    <lineage>
        <taxon>Eukaryota</taxon>
        <taxon>Viridiplantae</taxon>
        <taxon>Streptophyta</taxon>
        <taxon>Embryophyta</taxon>
        <taxon>Tracheophyta</taxon>
        <taxon>Spermatophyta</taxon>
        <taxon>Magnoliopsida</taxon>
        <taxon>eudicotyledons</taxon>
        <taxon>Gunneridae</taxon>
        <taxon>Pentapetalae</taxon>
        <taxon>rosids</taxon>
        <taxon>fabids</taxon>
        <taxon>Fabales</taxon>
        <taxon>Quillajaceae</taxon>
        <taxon>Quillaja</taxon>
    </lineage>
</organism>
<dbReference type="EMBL" id="JARAOO010000003">
    <property type="protein sequence ID" value="KAJ7975004.1"/>
    <property type="molecule type" value="Genomic_DNA"/>
</dbReference>
<evidence type="ECO:0000256" key="1">
    <source>
        <dbReference type="ARBA" id="ARBA00010845"/>
    </source>
</evidence>
<dbReference type="AlphaFoldDB" id="A0AAD7Q568"/>
<dbReference type="PANTHER" id="PTHR34373:SF9">
    <property type="entry name" value="SHUGOSHIN 2"/>
    <property type="match status" value="1"/>
</dbReference>
<comment type="caution">
    <text evidence="5">The sequence shown here is derived from an EMBL/GenBank/DDBJ whole genome shotgun (WGS) entry which is preliminary data.</text>
</comment>
<comment type="similarity">
    <text evidence="1">Belongs to the shugoshin family.</text>
</comment>
<keyword evidence="2" id="KW-0159">Chromosome partition</keyword>
<dbReference type="GO" id="GO:0034090">
    <property type="term" value="P:maintenance of meiotic sister chromatid cohesion"/>
    <property type="evidence" value="ECO:0007669"/>
    <property type="project" value="InterPro"/>
</dbReference>
<dbReference type="Pfam" id="PF07557">
    <property type="entry name" value="Shugoshin_C"/>
    <property type="match status" value="1"/>
</dbReference>
<feature type="domain" description="Shugoshin C-terminal" evidence="4">
    <location>
        <begin position="117"/>
        <end position="140"/>
    </location>
</feature>
<evidence type="ECO:0000256" key="2">
    <source>
        <dbReference type="ARBA" id="ARBA00022829"/>
    </source>
</evidence>
<evidence type="ECO:0000313" key="6">
    <source>
        <dbReference type="Proteomes" id="UP001163823"/>
    </source>
</evidence>
<dbReference type="PANTHER" id="PTHR34373">
    <property type="entry name" value="SHUGOSHIN 2"/>
    <property type="match status" value="1"/>
</dbReference>
<reference evidence="5" key="1">
    <citation type="journal article" date="2023" name="Science">
        <title>Elucidation of the pathway for biosynthesis of saponin adjuvants from the soapbark tree.</title>
        <authorList>
            <person name="Reed J."/>
            <person name="Orme A."/>
            <person name="El-Demerdash A."/>
            <person name="Owen C."/>
            <person name="Martin L.B.B."/>
            <person name="Misra R.C."/>
            <person name="Kikuchi S."/>
            <person name="Rejzek M."/>
            <person name="Martin A.C."/>
            <person name="Harkess A."/>
            <person name="Leebens-Mack J."/>
            <person name="Louveau T."/>
            <person name="Stephenson M.J."/>
            <person name="Osbourn A."/>
        </authorList>
    </citation>
    <scope>NUCLEOTIDE SEQUENCE</scope>
    <source>
        <strain evidence="5">S10</strain>
    </source>
</reference>
<keyword evidence="6" id="KW-1185">Reference proteome</keyword>
<evidence type="ECO:0000313" key="5">
    <source>
        <dbReference type="EMBL" id="KAJ7975004.1"/>
    </source>
</evidence>
<dbReference type="InterPro" id="IPR044693">
    <property type="entry name" value="SGO_plant"/>
</dbReference>
<dbReference type="InterPro" id="IPR011515">
    <property type="entry name" value="Shugoshin_C"/>
</dbReference>
<protein>
    <submittedName>
        <fullName evidence="5">Shugoshin-1 like</fullName>
    </submittedName>
</protein>
<dbReference type="GO" id="GO:0045144">
    <property type="term" value="P:meiotic sister chromatid segregation"/>
    <property type="evidence" value="ECO:0007669"/>
    <property type="project" value="InterPro"/>
</dbReference>
<dbReference type="KEGG" id="qsa:O6P43_004984"/>
<dbReference type="GO" id="GO:0005634">
    <property type="term" value="C:nucleus"/>
    <property type="evidence" value="ECO:0007669"/>
    <property type="project" value="InterPro"/>
</dbReference>
<gene>
    <name evidence="5" type="ORF">O6P43_004984</name>
</gene>
<accession>A0AAD7Q568</accession>
<dbReference type="Proteomes" id="UP001163823">
    <property type="component" value="Chromosome 3"/>
</dbReference>
<dbReference type="GO" id="GO:0000775">
    <property type="term" value="C:chromosome, centromeric region"/>
    <property type="evidence" value="ECO:0007669"/>
    <property type="project" value="InterPro"/>
</dbReference>